<dbReference type="InterPro" id="IPR013211">
    <property type="entry name" value="LVIVD"/>
</dbReference>
<feature type="transmembrane region" description="Helical" evidence="1">
    <location>
        <begin position="424"/>
        <end position="443"/>
    </location>
</feature>
<dbReference type="EMBL" id="CP042905">
    <property type="protein sequence ID" value="QEE14883.1"/>
    <property type="molecule type" value="Genomic_DNA"/>
</dbReference>
<dbReference type="SUPFAM" id="SSF50998">
    <property type="entry name" value="Quinoprotein alcohol dehydrogenase-like"/>
    <property type="match status" value="1"/>
</dbReference>
<keyword evidence="1" id="KW-1133">Transmembrane helix</keyword>
<dbReference type="AlphaFoldDB" id="A0A5B9D7B0"/>
<accession>A0A5B9D7B0</accession>
<dbReference type="GeneID" id="41328707"/>
<dbReference type="Gene3D" id="2.130.10.10">
    <property type="entry name" value="YVTN repeat-like/Quinoprotein amine dehydrogenase"/>
    <property type="match status" value="1"/>
</dbReference>
<dbReference type="OrthoDB" id="134269at2157"/>
<name>A0A5B9D7B0_9ARCH</name>
<evidence type="ECO:0000313" key="2">
    <source>
        <dbReference type="EMBL" id="QEE14883.1"/>
    </source>
</evidence>
<evidence type="ECO:0000313" key="3">
    <source>
        <dbReference type="Proteomes" id="UP000321408"/>
    </source>
</evidence>
<dbReference type="RefSeq" id="WP_147661819.1">
    <property type="nucleotide sequence ID" value="NZ_CP042905.2"/>
</dbReference>
<evidence type="ECO:0000256" key="1">
    <source>
        <dbReference type="SAM" id="Phobius"/>
    </source>
</evidence>
<dbReference type="KEGG" id="psyt:DSAG12_00704"/>
<organism evidence="2 3">
    <name type="scientific">Promethearchaeum syntrophicum</name>
    <dbReference type="NCBI Taxonomy" id="2594042"/>
    <lineage>
        <taxon>Archaea</taxon>
        <taxon>Promethearchaeati</taxon>
        <taxon>Promethearchaeota</taxon>
        <taxon>Promethearchaeia</taxon>
        <taxon>Promethearchaeales</taxon>
        <taxon>Promethearchaeaceae</taxon>
        <taxon>Promethearchaeum</taxon>
    </lineage>
</organism>
<dbReference type="InterPro" id="IPR015943">
    <property type="entry name" value="WD40/YVTN_repeat-like_dom_sf"/>
</dbReference>
<feature type="transmembrane region" description="Helical" evidence="1">
    <location>
        <begin position="100"/>
        <end position="118"/>
    </location>
</feature>
<feature type="transmembrane region" description="Helical" evidence="1">
    <location>
        <begin position="33"/>
        <end position="52"/>
    </location>
</feature>
<reference evidence="2 3" key="2">
    <citation type="journal article" date="2024" name="Int. J. Syst. Evol. Microbiol.">
        <title>Promethearchaeum syntrophicum gen. nov., sp. nov., an anaerobic, obligately syntrophic archaeon, the first isolate of the lineage 'Asgard' archaea, and proposal of the new archaeal phylum Promethearchaeota phyl. nov. and kingdom Promethearchaeati regn. nov.</title>
        <authorList>
            <person name="Imachi H."/>
            <person name="Nobu M.K."/>
            <person name="Kato S."/>
            <person name="Takaki Y."/>
            <person name="Miyazaki M."/>
            <person name="Miyata M."/>
            <person name="Ogawara M."/>
            <person name="Saito Y."/>
            <person name="Sakai S."/>
            <person name="Tahara Y.O."/>
            <person name="Takano Y."/>
            <person name="Tasumi E."/>
            <person name="Uematsu K."/>
            <person name="Yoshimura T."/>
            <person name="Itoh T."/>
            <person name="Ohkuma M."/>
            <person name="Takai K."/>
        </authorList>
    </citation>
    <scope>NUCLEOTIDE SEQUENCE [LARGE SCALE GENOMIC DNA]</scope>
    <source>
        <strain evidence="2 3">MK-D1</strain>
    </source>
</reference>
<feature type="transmembrane region" description="Helical" evidence="1">
    <location>
        <begin position="58"/>
        <end position="79"/>
    </location>
</feature>
<gene>
    <name evidence="2" type="ORF">DSAG12_00704</name>
</gene>
<keyword evidence="1" id="KW-0472">Membrane</keyword>
<dbReference type="InterPro" id="IPR011047">
    <property type="entry name" value="Quinoprotein_ADH-like_sf"/>
</dbReference>
<keyword evidence="3" id="KW-1185">Reference proteome</keyword>
<sequence>MAKKKKRKKYIVKHKVKEKDEIKNKELSMEEKFYWSRVITGVLSGIFGAWPFQLVGWWMFLYMMCFQFIFPFFLSFVVFRLPYKKGKWDWKNILKTGIGANFFIFLLASTAVHTFVVFPDWRDQLQNHADTNEIIISDDTAYVADGDNGLLIVNISNIYDRSLIGKFDTEGSAENIIVMNDRIYLTVENFLYLINSSDLSNPKELTHYNISGNINDIAIKNEIIYLTDDLQGLTILETSGENLSLIGDFKIDNSTFQSVIIENEVAYVATRNHGFYILNVSQPNLPQVLGNCNLHGNLNSIYINGTVAFISAEDQGIHLVNITNFDDPALINTFNTTGNSTDIIVDGNHMYISDNIEGIIRYELNNNLDITTNGTIHTLNGIAMKMIIDNNYMFISKGTKGIEIINLAEFGTVEEGTEESSISFGWGWAIFSFLSIGLIILGIKKKTKKIDF</sequence>
<proteinExistence type="predicted"/>
<keyword evidence="1" id="KW-0812">Transmembrane</keyword>
<dbReference type="Pfam" id="PF08309">
    <property type="entry name" value="LVIVD"/>
    <property type="match status" value="3"/>
</dbReference>
<reference evidence="2 3" key="1">
    <citation type="journal article" date="2020" name="Nature">
        <title>Isolation of an archaeon at the prokaryote-eukaryote interface.</title>
        <authorList>
            <person name="Imachi H."/>
            <person name="Nobu M.K."/>
            <person name="Nakahara N."/>
            <person name="Morono Y."/>
            <person name="Ogawara M."/>
            <person name="Takaki Y."/>
            <person name="Takano Y."/>
            <person name="Uematsu K."/>
            <person name="Ikuta T."/>
            <person name="Ito M."/>
            <person name="Matsui Y."/>
            <person name="Miyazaki M."/>
            <person name="Murata K."/>
            <person name="Saito Y."/>
            <person name="Sakai S."/>
            <person name="Song C."/>
            <person name="Tasumi E."/>
            <person name="Yamanaka Y."/>
            <person name="Yamaguchi T."/>
            <person name="Kamagata Y."/>
            <person name="Tamaki H."/>
            <person name="Takai K."/>
        </authorList>
    </citation>
    <scope>NUCLEOTIDE SEQUENCE [LARGE SCALE GENOMIC DNA]</scope>
    <source>
        <strain evidence="2 3">MK-D1</strain>
    </source>
</reference>
<protein>
    <submittedName>
        <fullName evidence="2">LVIVD repeat-containing protein</fullName>
    </submittedName>
</protein>
<dbReference type="Proteomes" id="UP000321408">
    <property type="component" value="Chromosome"/>
</dbReference>